<dbReference type="RefSeq" id="WP_094576759.1">
    <property type="nucleotide sequence ID" value="NZ_JBHEEL010000001.1"/>
</dbReference>
<dbReference type="GO" id="GO:0016773">
    <property type="term" value="F:phosphotransferase activity, alcohol group as acceptor"/>
    <property type="evidence" value="ECO:0007669"/>
    <property type="project" value="InterPro"/>
</dbReference>
<dbReference type="InterPro" id="IPR006748">
    <property type="entry name" value="NH2Glyco/OHUrea_AB-resist_kin"/>
</dbReference>
<dbReference type="SUPFAM" id="SSF56112">
    <property type="entry name" value="Protein kinase-like (PK-like)"/>
    <property type="match status" value="1"/>
</dbReference>
<protein>
    <submittedName>
        <fullName evidence="1">Aminoglycoside/hydroxyurea antibiotic resistance kinase family protein</fullName>
    </submittedName>
</protein>
<dbReference type="Pfam" id="PF04655">
    <property type="entry name" value="APH_6_hur"/>
    <property type="match status" value="1"/>
</dbReference>
<dbReference type="AlphaFoldDB" id="A0A256FH11"/>
<dbReference type="EMBL" id="NNRK01000026">
    <property type="protein sequence ID" value="OYR14155.1"/>
    <property type="molecule type" value="Genomic_DNA"/>
</dbReference>
<evidence type="ECO:0000313" key="1">
    <source>
        <dbReference type="EMBL" id="OYR14155.1"/>
    </source>
</evidence>
<organism evidence="1 2">
    <name type="scientific">Brucella rhizosphaerae</name>
    <dbReference type="NCBI Taxonomy" id="571254"/>
    <lineage>
        <taxon>Bacteria</taxon>
        <taxon>Pseudomonadati</taxon>
        <taxon>Pseudomonadota</taxon>
        <taxon>Alphaproteobacteria</taxon>
        <taxon>Hyphomicrobiales</taxon>
        <taxon>Brucellaceae</taxon>
        <taxon>Brucella/Ochrobactrum group</taxon>
        <taxon>Brucella</taxon>
    </lineage>
</organism>
<dbReference type="GO" id="GO:0016301">
    <property type="term" value="F:kinase activity"/>
    <property type="evidence" value="ECO:0007669"/>
    <property type="project" value="UniProtKB-KW"/>
</dbReference>
<dbReference type="GO" id="GO:0019748">
    <property type="term" value="P:secondary metabolic process"/>
    <property type="evidence" value="ECO:0007669"/>
    <property type="project" value="InterPro"/>
</dbReference>
<proteinExistence type="predicted"/>
<name>A0A256FH11_9HYPH</name>
<reference evidence="1 2" key="1">
    <citation type="submission" date="2017-07" db="EMBL/GenBank/DDBJ databases">
        <title>Phylogenetic study on the rhizospheric bacterium Ochrobactrum sp. A44.</title>
        <authorList>
            <person name="Krzyzanowska D.M."/>
            <person name="Ossowicki A."/>
            <person name="Rajewska M."/>
            <person name="Maciag T."/>
            <person name="Kaczynski Z."/>
            <person name="Czerwicka M."/>
            <person name="Jafra S."/>
        </authorList>
    </citation>
    <scope>NUCLEOTIDE SEQUENCE [LARGE SCALE GENOMIC DNA]</scope>
    <source>
        <strain evidence="1 2">PR17</strain>
    </source>
</reference>
<evidence type="ECO:0000313" key="2">
    <source>
        <dbReference type="Proteomes" id="UP000216345"/>
    </source>
</evidence>
<comment type="caution">
    <text evidence="1">The sequence shown here is derived from an EMBL/GenBank/DDBJ whole genome shotgun (WGS) entry which is preliminary data.</text>
</comment>
<dbReference type="OrthoDB" id="3638028at2"/>
<keyword evidence="1" id="KW-0808">Transferase</keyword>
<gene>
    <name evidence="1" type="ORF">CEV32_0151</name>
</gene>
<keyword evidence="1" id="KW-0418">Kinase</keyword>
<keyword evidence="2" id="KW-1185">Reference proteome</keyword>
<accession>A0A256FH11</accession>
<dbReference type="Proteomes" id="UP000216345">
    <property type="component" value="Unassembled WGS sequence"/>
</dbReference>
<sequence length="281" mass="31376">MGQHKNLKPIFPIEWNIGFYELLADTHSSLVWKVKRNDYPGETFVIKQLKPAGMEELRGAHYLAWREGRGAAKLYDLKGSSMLLEYAGSYHLDAHLKSGKDDECLAIFGQVLTALHQPSASSVPNDLQPLDKHFSGLFAVANQKPIYAEAAERAKRLLEMPHEAIPLHGDIHHENVIRGPRGWLVIDPHGLVGDAAFDAANIFYNPLDRDDLCLDVARAQQMAEHFAAILKCDSAHVLDYAFAYGCLSAAWHLEDGNEADEARELKIASALRHLRQTAYCL</sequence>
<dbReference type="Gene3D" id="3.90.1200.10">
    <property type="match status" value="1"/>
</dbReference>
<dbReference type="InterPro" id="IPR011009">
    <property type="entry name" value="Kinase-like_dom_sf"/>
</dbReference>